<evidence type="ECO:0000313" key="2">
    <source>
        <dbReference type="EMBL" id="EXK24330.1"/>
    </source>
</evidence>
<feature type="region of interest" description="Disordered" evidence="1">
    <location>
        <begin position="749"/>
        <end position="782"/>
    </location>
</feature>
<sequence>MIFWTYQEPTGDMSASAIIHFAAALGIHGSSFAFHSAHASSSRLAALVWIGRLLFLEYAVPVYAYNTLDLAWPCRTAYPSQPDRISFIRCKYLLRGCYTPFGKLIELKAFAKSIVKREGVPGNLAWAPEGRSFTIGDDKTVRLSEFCEIHHKAVKAVQEQVGEMLLGWEPDVDVSAIRDDLTCRKAGWSFIDKIENNLVDIWKTLLHRLQKSSFRGTPFTKSGYWNAETCHKYLSAGVELNKSAFAAIHFRAGLPGWGTEVTSIRYPNSKLSIRNVFFYDGQMIIVISYNKARASNNYAFYIVRYVPADLSLSLLKYLAIVRPVWEFLAREMQTVRHDSKEFFFLDPSGKRKHLSSEQASSIMRSRTRDLITPWTLSLYRQAALVIAKRYLAKLVDKANFYYPSSAADPIRMFAAGAGHHPRMLLTTYAIDRALPERLQPELLEMYRRLSNIWQEWSRSYYEECCLQLQEGSTEPNTTVAHELCLKRPAEPDCKDRVSKKLRTDSNTSCYDNNETNYSDGFLYNPEYQILHCGRCLVPKQTSWRSHLRAEPHRMKGDELRLTVERFLSYELRLVEVLRQWRADRRRPCRPIEGLTVYEGYICTCTEVQCHYCTRRARKMHDHMPVHGRNASEHTNAMPLWRACKLQTYFTAKGLIDYFLVEEDPSLPTTGGALAGSGLAMGSTSQEEGELFEDLKADIIQASRDLDKEAEIVQDVEASRADRVPWLVHTGFPTHLQGLRDTEMKSSYALPRSVDDDDDDDGGDGDDDNNNGEGEEEGGAGDTDIVDLRRILAAAESLLRDAYKLCSDKSPDRKMTQQRAKRLSNFRSDDSNMSSVKASKFRSFKNESSLTSYFRITKQLLAYYYRVVYRDDGHFTREGENHVPRDIIETTPLQRQAMEDVISALRRRDKAVKGASSCDEKEGIANSDYDKCDAELKHTIRKFYISLICQTVGSRPFRSAILSFCAMLSRKKALTRRVDNEQHKRCTWREPGNFNSNLSALTWTAQLILFDFVCFQKQDDEDGIPDLLDQMCKKYFQQMAETPFGHVLQWRLYLFAASRTSLAKHQARWSLDGETVDYMGTKLHMKQVTQLVESEFRQAHTLLTTICQILR</sequence>
<dbReference type="InterPro" id="IPR022698">
    <property type="entry name" value="OrsD"/>
</dbReference>
<dbReference type="AlphaFoldDB" id="W9YYU3"/>
<name>W9YYU3_FUSOX</name>
<dbReference type="EMBL" id="JH659505">
    <property type="protein sequence ID" value="EXK24330.1"/>
    <property type="molecule type" value="Genomic_DNA"/>
</dbReference>
<protein>
    <submittedName>
        <fullName evidence="2">Uncharacterized protein</fullName>
    </submittedName>
</protein>
<dbReference type="OrthoDB" id="5097021at2759"/>
<accession>W9YYU3</accession>
<reference evidence="2" key="1">
    <citation type="submission" date="2012-04" db="EMBL/GenBank/DDBJ databases">
        <title>The Genome Sequence of Fusarium oxysporum melonis.</title>
        <authorList>
            <consortium name="The Broad Institute Genome Sequencing Platform"/>
            <person name="Ma L.-J."/>
            <person name="Gale L.R."/>
            <person name="Schwartz D.C."/>
            <person name="Zhou S."/>
            <person name="Corby-Kistler H."/>
            <person name="Young S.K."/>
            <person name="Zeng Q."/>
            <person name="Gargeya S."/>
            <person name="Fitzgerald M."/>
            <person name="Haas B."/>
            <person name="Abouelleil A."/>
            <person name="Alvarado L."/>
            <person name="Arachchi H.M."/>
            <person name="Berlin A."/>
            <person name="Brown A."/>
            <person name="Chapman S.B."/>
            <person name="Chen Z."/>
            <person name="Dunbar C."/>
            <person name="Freedman E."/>
            <person name="Gearin G."/>
            <person name="Goldberg J."/>
            <person name="Griggs A."/>
            <person name="Gujja S."/>
            <person name="Heiman D."/>
            <person name="Howarth C."/>
            <person name="Larson L."/>
            <person name="Lui A."/>
            <person name="MacDonald P.J.P."/>
            <person name="Montmayeur A."/>
            <person name="Murphy C."/>
            <person name="Neiman D."/>
            <person name="Pearson M."/>
            <person name="Priest M."/>
            <person name="Roberts A."/>
            <person name="Saif S."/>
            <person name="Shea T."/>
            <person name="Shenoy N."/>
            <person name="Sisk P."/>
            <person name="Stolte C."/>
            <person name="Sykes S."/>
            <person name="Wortman J."/>
            <person name="Nusbaum C."/>
            <person name="Birren B."/>
        </authorList>
    </citation>
    <scope>NUCLEOTIDE SEQUENCE</scope>
    <source>
        <strain evidence="2">26406</strain>
    </source>
</reference>
<evidence type="ECO:0000256" key="1">
    <source>
        <dbReference type="SAM" id="MobiDB-lite"/>
    </source>
</evidence>
<dbReference type="Proteomes" id="UP000030703">
    <property type="component" value="Unassembled WGS sequence"/>
</dbReference>
<dbReference type="HOGENOM" id="CLU_281872_0_0_1"/>
<reference evidence="2" key="2">
    <citation type="submission" date="2012-05" db="EMBL/GenBank/DDBJ databases">
        <title>Annotation of the Genome Sequence of Fusarium oxysporum f. sp. melonis 26406.</title>
        <authorList>
            <consortium name="The Broad Institute Genomics Platform"/>
            <person name="Ma L.-J."/>
            <person name="Corby-Kistler H."/>
            <person name="Broz K."/>
            <person name="Gale L.R."/>
            <person name="Jonkers W."/>
            <person name="O'Donnell K."/>
            <person name="Ploetz R."/>
            <person name="Steinberg C."/>
            <person name="Schwartz D.C."/>
            <person name="VanEtten H."/>
            <person name="Zhou S."/>
            <person name="Young S.K."/>
            <person name="Zeng Q."/>
            <person name="Gargeya S."/>
            <person name="Fitzgerald M."/>
            <person name="Abouelleil A."/>
            <person name="Alvarado L."/>
            <person name="Chapman S.B."/>
            <person name="Gainer-Dewar J."/>
            <person name="Goldberg J."/>
            <person name="Griggs A."/>
            <person name="Gujja S."/>
            <person name="Hansen M."/>
            <person name="Howarth C."/>
            <person name="Imamovic A."/>
            <person name="Ireland A."/>
            <person name="Larimer J."/>
            <person name="McCowan C."/>
            <person name="Murphy C."/>
            <person name="Pearson M."/>
            <person name="Poon T.W."/>
            <person name="Priest M."/>
            <person name="Roberts A."/>
            <person name="Saif S."/>
            <person name="Shea T."/>
            <person name="Sykes S."/>
            <person name="Wortman J."/>
            <person name="Nusbaum C."/>
            <person name="Birren B."/>
        </authorList>
    </citation>
    <scope>NUCLEOTIDE SEQUENCE</scope>
    <source>
        <strain evidence="2">26406</strain>
    </source>
</reference>
<organism evidence="2">
    <name type="scientific">Fusarium oxysporum f. sp. melonis 26406</name>
    <dbReference type="NCBI Taxonomy" id="1089452"/>
    <lineage>
        <taxon>Eukaryota</taxon>
        <taxon>Fungi</taxon>
        <taxon>Dikarya</taxon>
        <taxon>Ascomycota</taxon>
        <taxon>Pezizomycotina</taxon>
        <taxon>Sordariomycetes</taxon>
        <taxon>Hypocreomycetidae</taxon>
        <taxon>Hypocreales</taxon>
        <taxon>Nectriaceae</taxon>
        <taxon>Fusarium</taxon>
        <taxon>Fusarium oxysporum species complex</taxon>
    </lineage>
</organism>
<dbReference type="VEuPathDB" id="FungiDB:FOMG_18935"/>
<feature type="compositionally biased region" description="Acidic residues" evidence="1">
    <location>
        <begin position="754"/>
        <end position="778"/>
    </location>
</feature>
<proteinExistence type="predicted"/>
<gene>
    <name evidence="2" type="ORF">FOMG_18935</name>
</gene>
<dbReference type="Pfam" id="PF12013">
    <property type="entry name" value="OrsD"/>
    <property type="match status" value="1"/>
</dbReference>